<keyword evidence="2" id="KW-0238">DNA-binding</keyword>
<keyword evidence="6" id="KW-1185">Reference proteome</keyword>
<dbReference type="HOGENOM" id="CLU_000445_59_0_11"/>
<evidence type="ECO:0000256" key="3">
    <source>
        <dbReference type="ARBA" id="ARBA00023163"/>
    </source>
</evidence>
<dbReference type="Proteomes" id="UP000007962">
    <property type="component" value="Chromosome"/>
</dbReference>
<dbReference type="OrthoDB" id="3194870at2"/>
<reference evidence="5 6" key="1">
    <citation type="journal article" date="2009" name="Stand. Genomic Sci.">
        <title>Complete genome sequence of Beutenbergia cavernae type strain (HKI 0122).</title>
        <authorList>
            <person name="Land M."/>
            <person name="Pukall R."/>
            <person name="Abt B."/>
            <person name="Goker M."/>
            <person name="Rohde M."/>
            <person name="Glavina Del Rio T."/>
            <person name="Tice H."/>
            <person name="Copeland A."/>
            <person name="Cheng J.F."/>
            <person name="Lucas S."/>
            <person name="Chen F."/>
            <person name="Nolan M."/>
            <person name="Bruce D."/>
            <person name="Goodwin L."/>
            <person name="Pitluck S."/>
            <person name="Ivanova N."/>
            <person name="Mavromatis K."/>
            <person name="Ovchinnikova G."/>
            <person name="Pati A."/>
            <person name="Chen A."/>
            <person name="Palaniappan K."/>
            <person name="Hauser L."/>
            <person name="Chang Y.J."/>
            <person name="Jefferies C.C."/>
            <person name="Saunders E."/>
            <person name="Brettin T."/>
            <person name="Detter J.C."/>
            <person name="Han C."/>
            <person name="Chain P."/>
            <person name="Bristow J."/>
            <person name="Eisen J.A."/>
            <person name="Markowitz V."/>
            <person name="Hugenholtz P."/>
            <person name="Kyrpides N.C."/>
            <person name="Klenk H.P."/>
            <person name="Lapidus A."/>
        </authorList>
    </citation>
    <scope>NUCLEOTIDE SEQUENCE [LARGE SCALE GENOMIC DNA]</scope>
    <source>
        <strain evidence="6">ATCC BAA-8 / DSM 12333 / NBRC 16432</strain>
    </source>
</reference>
<dbReference type="eggNOG" id="COG4977">
    <property type="taxonomic scope" value="Bacteria"/>
</dbReference>
<gene>
    <name evidence="5" type="ordered locus">Bcav_1271</name>
</gene>
<dbReference type="PROSITE" id="PS00041">
    <property type="entry name" value="HTH_ARAC_FAMILY_1"/>
    <property type="match status" value="1"/>
</dbReference>
<dbReference type="STRING" id="471853.Bcav_1271"/>
<dbReference type="Pfam" id="PF01965">
    <property type="entry name" value="DJ-1_PfpI"/>
    <property type="match status" value="1"/>
</dbReference>
<dbReference type="InterPro" id="IPR018062">
    <property type="entry name" value="HTH_AraC-typ_CS"/>
</dbReference>
<dbReference type="SUPFAM" id="SSF46689">
    <property type="entry name" value="Homeodomain-like"/>
    <property type="match status" value="2"/>
</dbReference>
<dbReference type="Pfam" id="PF12833">
    <property type="entry name" value="HTH_18"/>
    <property type="match status" value="1"/>
</dbReference>
<dbReference type="PANTHER" id="PTHR43130">
    <property type="entry name" value="ARAC-FAMILY TRANSCRIPTIONAL REGULATOR"/>
    <property type="match status" value="1"/>
</dbReference>
<dbReference type="AlphaFoldDB" id="C5C1R3"/>
<feature type="domain" description="HTH araC/xylS-type" evidence="4">
    <location>
        <begin position="212"/>
        <end position="310"/>
    </location>
</feature>
<dbReference type="CDD" id="cd03137">
    <property type="entry name" value="GATase1_AraC_1"/>
    <property type="match status" value="1"/>
</dbReference>
<accession>C5C1R3</accession>
<dbReference type="KEGG" id="bcv:Bcav_1271"/>
<dbReference type="PANTHER" id="PTHR43130:SF3">
    <property type="entry name" value="HTH-TYPE TRANSCRIPTIONAL REGULATOR RV1931C"/>
    <property type="match status" value="1"/>
</dbReference>
<evidence type="ECO:0000256" key="1">
    <source>
        <dbReference type="ARBA" id="ARBA00023015"/>
    </source>
</evidence>
<dbReference type="EMBL" id="CP001618">
    <property type="protein sequence ID" value="ACQ79531.1"/>
    <property type="molecule type" value="Genomic_DNA"/>
</dbReference>
<dbReference type="InterPro" id="IPR009057">
    <property type="entry name" value="Homeodomain-like_sf"/>
</dbReference>
<dbReference type="InterPro" id="IPR029062">
    <property type="entry name" value="Class_I_gatase-like"/>
</dbReference>
<dbReference type="GO" id="GO:0003700">
    <property type="term" value="F:DNA-binding transcription factor activity"/>
    <property type="evidence" value="ECO:0007669"/>
    <property type="project" value="InterPro"/>
</dbReference>
<organism evidence="5 6">
    <name type="scientific">Beutenbergia cavernae (strain ATCC BAA-8 / DSM 12333 / CCUG 43141 / JCM 11478 / NBRC 16432 / NCIMB 13614 / HKI 0122)</name>
    <dbReference type="NCBI Taxonomy" id="471853"/>
    <lineage>
        <taxon>Bacteria</taxon>
        <taxon>Bacillati</taxon>
        <taxon>Actinomycetota</taxon>
        <taxon>Actinomycetes</taxon>
        <taxon>Micrococcales</taxon>
        <taxon>Beutenbergiaceae</taxon>
        <taxon>Beutenbergia</taxon>
    </lineage>
</organism>
<keyword evidence="3" id="KW-0804">Transcription</keyword>
<dbReference type="Gene3D" id="3.40.50.880">
    <property type="match status" value="1"/>
</dbReference>
<evidence type="ECO:0000313" key="6">
    <source>
        <dbReference type="Proteomes" id="UP000007962"/>
    </source>
</evidence>
<dbReference type="InterPro" id="IPR002818">
    <property type="entry name" value="DJ-1/PfpI"/>
</dbReference>
<dbReference type="GO" id="GO:0043565">
    <property type="term" value="F:sequence-specific DNA binding"/>
    <property type="evidence" value="ECO:0007669"/>
    <property type="project" value="InterPro"/>
</dbReference>
<evidence type="ECO:0000313" key="5">
    <source>
        <dbReference type="EMBL" id="ACQ79531.1"/>
    </source>
</evidence>
<dbReference type="InterPro" id="IPR052158">
    <property type="entry name" value="INH-QAR"/>
</dbReference>
<proteinExistence type="predicted"/>
<dbReference type="PROSITE" id="PS01124">
    <property type="entry name" value="HTH_ARAC_FAMILY_2"/>
    <property type="match status" value="1"/>
</dbReference>
<sequence length="317" mass="33486">MLTRVRAIALPNVAPFELGVVCEVFGIDRTDTGGPVFDFAVCTPTPGTVSTKLGFGVDVPLGLDAAEGADLIAVPAYGDARGVDDAVLEILRQAHARGAWVLSVCSGAFALGQAGLLDGRGCTTHWMYTAELQRAFPLARVDPDVLYVEDDRIVTSAGTAAGIDACLHIVRRELGAGAVAAIARRMIVPPHRDGGQAQYIERTAPQDPQALAGVLAWASEHLDADLSVPSLAARAVMSERSFARRFRAETGTTPAAWVARARLARAQELLETTTASVEEIARACGFGGAAALRHHFARAFSTTPLAYRRRFAQALAG</sequence>
<protein>
    <submittedName>
        <fullName evidence="5">Transcriptional regulator, AraC family</fullName>
    </submittedName>
</protein>
<dbReference type="InterPro" id="IPR018060">
    <property type="entry name" value="HTH_AraC"/>
</dbReference>
<dbReference type="SMART" id="SM00342">
    <property type="entry name" value="HTH_ARAC"/>
    <property type="match status" value="1"/>
</dbReference>
<name>C5C1R3_BEUC1</name>
<evidence type="ECO:0000256" key="2">
    <source>
        <dbReference type="ARBA" id="ARBA00023125"/>
    </source>
</evidence>
<evidence type="ECO:0000259" key="4">
    <source>
        <dbReference type="PROSITE" id="PS01124"/>
    </source>
</evidence>
<dbReference type="RefSeq" id="WP_015881771.1">
    <property type="nucleotide sequence ID" value="NC_012669.1"/>
</dbReference>
<dbReference type="Gene3D" id="1.10.10.60">
    <property type="entry name" value="Homeodomain-like"/>
    <property type="match status" value="1"/>
</dbReference>
<dbReference type="SUPFAM" id="SSF52317">
    <property type="entry name" value="Class I glutamine amidotransferase-like"/>
    <property type="match status" value="1"/>
</dbReference>
<keyword evidence="1" id="KW-0805">Transcription regulation</keyword>